<dbReference type="GeneID" id="28740613"/>
<gene>
    <name evidence="1" type="ORF">AB675_8298</name>
</gene>
<comment type="caution">
    <text evidence="1">The sequence shown here is derived from an EMBL/GenBank/DDBJ whole genome shotgun (WGS) entry which is preliminary data.</text>
</comment>
<dbReference type="RefSeq" id="XP_018004449.1">
    <property type="nucleotide sequence ID" value="XM_018148733.1"/>
</dbReference>
<dbReference type="AlphaFoldDB" id="A0A0N1P213"/>
<evidence type="ECO:0000313" key="1">
    <source>
        <dbReference type="EMBL" id="KPI44486.1"/>
    </source>
</evidence>
<reference evidence="1 2" key="1">
    <citation type="submission" date="2015-06" db="EMBL/GenBank/DDBJ databases">
        <title>Draft genome of the ant-associated black yeast Phialophora attae CBS 131958.</title>
        <authorList>
            <person name="Moreno L.F."/>
            <person name="Stielow B.J."/>
            <person name="de Hoog S."/>
            <person name="Vicente V.A."/>
            <person name="Weiss V.A."/>
            <person name="de Vries M."/>
            <person name="Cruz L.M."/>
            <person name="Souza E.M."/>
        </authorList>
    </citation>
    <scope>NUCLEOTIDE SEQUENCE [LARGE SCALE GENOMIC DNA]</scope>
    <source>
        <strain evidence="1 2">CBS 131958</strain>
    </source>
</reference>
<name>A0A0N1P213_9EURO</name>
<accession>A0A0N1P213</accession>
<organism evidence="1 2">
    <name type="scientific">Cyphellophora attinorum</name>
    <dbReference type="NCBI Taxonomy" id="1664694"/>
    <lineage>
        <taxon>Eukaryota</taxon>
        <taxon>Fungi</taxon>
        <taxon>Dikarya</taxon>
        <taxon>Ascomycota</taxon>
        <taxon>Pezizomycotina</taxon>
        <taxon>Eurotiomycetes</taxon>
        <taxon>Chaetothyriomycetidae</taxon>
        <taxon>Chaetothyriales</taxon>
        <taxon>Cyphellophoraceae</taxon>
        <taxon>Cyphellophora</taxon>
    </lineage>
</organism>
<evidence type="ECO:0000313" key="2">
    <source>
        <dbReference type="Proteomes" id="UP000038010"/>
    </source>
</evidence>
<proteinExistence type="predicted"/>
<dbReference type="Proteomes" id="UP000038010">
    <property type="component" value="Unassembled WGS sequence"/>
</dbReference>
<dbReference type="EMBL" id="LFJN01000003">
    <property type="protein sequence ID" value="KPI44486.1"/>
    <property type="molecule type" value="Genomic_DNA"/>
</dbReference>
<dbReference type="VEuPathDB" id="FungiDB:AB675_8298"/>
<keyword evidence="2" id="KW-1185">Reference proteome</keyword>
<protein>
    <submittedName>
        <fullName evidence="1">Uncharacterized protein</fullName>
    </submittedName>
</protein>
<sequence>MLTRFEVVGGNATIHGQHLCISSDGKIHIAAPSKADDDKIALAKPIGSSPGVLAVVSTTASGQEHSTTSTNLFYCLEGSSGKGSYRLSARSDDSTFGMGWQVKRDGWEVVDDEGMTGRHLLRWNEKVRANSWLAVKASDVEGEAGRWEVWLIAPNAANMDDFEEYKLIDIVAVEVDGAGRDVE</sequence>